<accession>A0A6B1DXN6</accession>
<evidence type="ECO:0000313" key="1">
    <source>
        <dbReference type="EMBL" id="MYD91796.1"/>
    </source>
</evidence>
<dbReference type="EMBL" id="VXPY01000115">
    <property type="protein sequence ID" value="MYD91796.1"/>
    <property type="molecule type" value="Genomic_DNA"/>
</dbReference>
<proteinExistence type="predicted"/>
<dbReference type="InterPro" id="IPR009351">
    <property type="entry name" value="AlkZ-like"/>
</dbReference>
<dbReference type="Pfam" id="PF06224">
    <property type="entry name" value="AlkZ-like"/>
    <property type="match status" value="1"/>
</dbReference>
<dbReference type="PANTHER" id="PTHR30528">
    <property type="entry name" value="CYTOPLASMIC PROTEIN"/>
    <property type="match status" value="1"/>
</dbReference>
<comment type="caution">
    <text evidence="1">The sequence shown here is derived from an EMBL/GenBank/DDBJ whole genome shotgun (WGS) entry which is preliminary data.</text>
</comment>
<sequence>MPSPLKISLKAARRLAIQKQRLDSHALLRSETDKRAIRKVLEALRCIQIDPIRAVERTELLVLWSRLGNFNPVLLNELLYTDRLFFEDWAHCASICLMDDYPLFHHRMQAYAATSETDGSRTAEWVKQNGALLAQIREEFRTRGPLAAQDITVDVPHVPWHSTGWTSGRSVPRMLDHLFFRGELMVAQRSGNRKIWHLTDEFLPPWADRTPMTPAEFSRRAVPFALKALGTGTARDIKHHFMRHAYPELESVLASLAADGTILSVELVDSDKHAVPGSWMVHVEDAEMLQRLEVDSNWEGRTVLLSPFDNLICDRRRNLPLFGFDFTIEIYVPVAKRRYGYYVLPILAGDSVLGRVDTEMDRKRNELHFKALFLEERREQDLHLADGLARTMQDLGTFLGAKRIKLGRRMPVKWRQALKAHL</sequence>
<dbReference type="AlphaFoldDB" id="A0A6B1DXN6"/>
<protein>
    <submittedName>
        <fullName evidence="1">Winged helix-turn-helix domain-containing protein</fullName>
    </submittedName>
</protein>
<name>A0A6B1DXN6_9CHLR</name>
<gene>
    <name evidence="1" type="ORF">F4Y08_15935</name>
</gene>
<dbReference type="PANTHER" id="PTHR30528:SF0">
    <property type="entry name" value="CYTOPLASMIC PROTEIN"/>
    <property type="match status" value="1"/>
</dbReference>
<reference evidence="1" key="1">
    <citation type="submission" date="2019-09" db="EMBL/GenBank/DDBJ databases">
        <title>Characterisation of the sponge microbiome using genome-centric metagenomics.</title>
        <authorList>
            <person name="Engelberts J.P."/>
            <person name="Robbins S.J."/>
            <person name="De Goeij J.M."/>
            <person name="Aranda M."/>
            <person name="Bell S.C."/>
            <person name="Webster N.S."/>
        </authorList>
    </citation>
    <scope>NUCLEOTIDE SEQUENCE</scope>
    <source>
        <strain evidence="1">SB0662_bin_9</strain>
    </source>
</reference>
<organism evidence="1">
    <name type="scientific">Caldilineaceae bacterium SB0662_bin_9</name>
    <dbReference type="NCBI Taxonomy" id="2605258"/>
    <lineage>
        <taxon>Bacteria</taxon>
        <taxon>Bacillati</taxon>
        <taxon>Chloroflexota</taxon>
        <taxon>Caldilineae</taxon>
        <taxon>Caldilineales</taxon>
        <taxon>Caldilineaceae</taxon>
    </lineage>
</organism>